<sequence length="640" mass="71169">MPITLLASLSARLLNLPRAYKRIATIVVDAALLFVSFYAALWLRFDFLYFSREYGLYSVIAVLSALCGMYLLGAYHFTLRSFNGRTLLSITGGIVLSIMAIGTIDLFFRILPAVLSRGFLVLYVLLAITMLALSRVLLRTAFGGGLFPETRRIPVIIYGAGKAGQQLANALRATPHYRPVALVDDERAKQKLWIAGLRTYAPSSIPTLIDRYQIEQLFIAMPSAARSRLREIALDLASYHLQIRTLPPLAELIDSEIDHRKLRTIRIEDLLGRDPVPPIPDLISKCVTGKSVMVTGAGGSIGSELCSQILAQGPARLVMLEVSEAALYTTEQYLRIHHRDCTVEIIPILGNVRHREYCLEQIRRYGVQTVYHAAAYKHVPIVEHNISEGILNNAFGTLHMVQAAIEARVEHFVLVSTDKAVRPTNIMGTTKRLAELILQAHSRTQSWTQLCMVRFGNVLGSSGSVVPLFRNQIQAGGPVTITHPDIIRYFMTIPEAAQLVMQAGAMGKGGEVFVLDMGEPVKIVDLARRMIQLSGLEVRDADNPAGDIEIRVTGLRPGEKLYEELLIGENVEKTGHERIMRANEHELEYGELMAGLERLAAALRENRLFDAVTCLKELVPEYVCQLDMGRIPNHHHLVTQ</sequence>
<dbReference type="InterPro" id="IPR051203">
    <property type="entry name" value="Polysaccharide_Synthase-Rel"/>
</dbReference>
<dbReference type="Pfam" id="PF13727">
    <property type="entry name" value="CoA_binding_3"/>
    <property type="match status" value="1"/>
</dbReference>
<evidence type="ECO:0000313" key="4">
    <source>
        <dbReference type="Proteomes" id="UP000494122"/>
    </source>
</evidence>
<dbReference type="InterPro" id="IPR003869">
    <property type="entry name" value="Polysac_CapD-like"/>
</dbReference>
<reference evidence="3 4" key="1">
    <citation type="submission" date="2020-04" db="EMBL/GenBank/DDBJ databases">
        <authorList>
            <person name="De Canck E."/>
        </authorList>
    </citation>
    <scope>NUCLEOTIDE SEQUENCE [LARGE SCALE GENOMIC DNA]</scope>
    <source>
        <strain evidence="3 4">LMG 3328</strain>
    </source>
</reference>
<organism evidence="3 4">
    <name type="scientific">Achromobacter ruhlandii</name>
    <dbReference type="NCBI Taxonomy" id="72557"/>
    <lineage>
        <taxon>Bacteria</taxon>
        <taxon>Pseudomonadati</taxon>
        <taxon>Pseudomonadota</taxon>
        <taxon>Betaproteobacteria</taxon>
        <taxon>Burkholderiales</taxon>
        <taxon>Alcaligenaceae</taxon>
        <taxon>Achromobacter</taxon>
    </lineage>
</organism>
<protein>
    <recommendedName>
        <fullName evidence="2">Polysaccharide biosynthesis protein CapD-like domain-containing protein</fullName>
    </recommendedName>
</protein>
<proteinExistence type="inferred from homology"/>
<accession>A0A2M9GU42</accession>
<dbReference type="CDD" id="cd05237">
    <property type="entry name" value="UDP_invert_4-6DH_SDR_e"/>
    <property type="match status" value="1"/>
</dbReference>
<dbReference type="Pfam" id="PF02719">
    <property type="entry name" value="Polysacc_synt_2"/>
    <property type="match status" value="1"/>
</dbReference>
<feature type="domain" description="Polysaccharide biosynthesis protein CapD-like" evidence="2">
    <location>
        <begin position="292"/>
        <end position="583"/>
    </location>
</feature>
<evidence type="ECO:0000259" key="2">
    <source>
        <dbReference type="Pfam" id="PF02719"/>
    </source>
</evidence>
<dbReference type="RefSeq" id="WP_100508962.1">
    <property type="nucleotide sequence ID" value="NZ_CADIJL010000003.1"/>
</dbReference>
<evidence type="ECO:0000256" key="1">
    <source>
        <dbReference type="ARBA" id="ARBA00007430"/>
    </source>
</evidence>
<dbReference type="Proteomes" id="UP000494122">
    <property type="component" value="Unassembled WGS sequence"/>
</dbReference>
<dbReference type="SUPFAM" id="SSF51735">
    <property type="entry name" value="NAD(P)-binding Rossmann-fold domains"/>
    <property type="match status" value="2"/>
</dbReference>
<gene>
    <name evidence="3" type="ORF">LMG3328_01962</name>
</gene>
<dbReference type="EMBL" id="CADILE010000005">
    <property type="protein sequence ID" value="CAB3854735.1"/>
    <property type="molecule type" value="Genomic_DNA"/>
</dbReference>
<dbReference type="PANTHER" id="PTHR43318:SF1">
    <property type="entry name" value="POLYSACCHARIDE BIOSYNTHESIS PROTEIN EPSC-RELATED"/>
    <property type="match status" value="1"/>
</dbReference>
<dbReference type="AlphaFoldDB" id="A0A2M9GU42"/>
<evidence type="ECO:0000313" key="3">
    <source>
        <dbReference type="EMBL" id="CAB3854735.1"/>
    </source>
</evidence>
<dbReference type="InterPro" id="IPR036291">
    <property type="entry name" value="NAD(P)-bd_dom_sf"/>
</dbReference>
<name>A0A2M9GU42_9BURK</name>
<dbReference type="PANTHER" id="PTHR43318">
    <property type="entry name" value="UDP-N-ACETYLGLUCOSAMINE 4,6-DEHYDRATASE"/>
    <property type="match status" value="1"/>
</dbReference>
<comment type="similarity">
    <text evidence="1">Belongs to the polysaccharide synthase family.</text>
</comment>
<dbReference type="Gene3D" id="3.40.50.720">
    <property type="entry name" value="NAD(P)-binding Rossmann-like Domain"/>
    <property type="match status" value="2"/>
</dbReference>